<evidence type="ECO:0000313" key="4">
    <source>
        <dbReference type="Proteomes" id="UP000193067"/>
    </source>
</evidence>
<dbReference type="Gene3D" id="1.10.600.10">
    <property type="entry name" value="Farnesyl Diphosphate Synthase"/>
    <property type="match status" value="1"/>
</dbReference>
<dbReference type="InterPro" id="IPR008949">
    <property type="entry name" value="Isoprenoid_synthase_dom_sf"/>
</dbReference>
<gene>
    <name evidence="3" type="ORF">PYCCODRAFT_608383</name>
</gene>
<dbReference type="InterPro" id="IPR024652">
    <property type="entry name" value="Trichodiene_synth"/>
</dbReference>
<dbReference type="SUPFAM" id="SSF48576">
    <property type="entry name" value="Terpenoid synthases"/>
    <property type="match status" value="1"/>
</dbReference>
<keyword evidence="2" id="KW-0456">Lyase</keyword>
<dbReference type="SFLD" id="SFLDG01021">
    <property type="entry name" value="Trichodiene_Synthase_Like"/>
    <property type="match status" value="1"/>
</dbReference>
<dbReference type="EMBL" id="KZ084088">
    <property type="protein sequence ID" value="OSD07395.1"/>
    <property type="molecule type" value="Genomic_DNA"/>
</dbReference>
<reference evidence="3 4" key="1">
    <citation type="journal article" date="2015" name="Biotechnol. Biofuels">
        <title>Enhanced degradation of softwood versus hardwood by the white-rot fungus Pycnoporus coccineus.</title>
        <authorList>
            <person name="Couturier M."/>
            <person name="Navarro D."/>
            <person name="Chevret D."/>
            <person name="Henrissat B."/>
            <person name="Piumi F."/>
            <person name="Ruiz-Duenas F.J."/>
            <person name="Martinez A.T."/>
            <person name="Grigoriev I.V."/>
            <person name="Riley R."/>
            <person name="Lipzen A."/>
            <person name="Berrin J.G."/>
            <person name="Master E.R."/>
            <person name="Rosso M.N."/>
        </authorList>
    </citation>
    <scope>NUCLEOTIDE SEQUENCE [LARGE SCALE GENOMIC DNA]</scope>
    <source>
        <strain evidence="3 4">BRFM310</strain>
    </source>
</reference>
<evidence type="ECO:0000313" key="3">
    <source>
        <dbReference type="EMBL" id="OSD07395.1"/>
    </source>
</evidence>
<dbReference type="SFLD" id="SFLDS00005">
    <property type="entry name" value="Isoprenoid_Synthase_Type_I"/>
    <property type="match status" value="1"/>
</dbReference>
<comment type="similarity">
    <text evidence="1">Belongs to the trichodiene synthase family.</text>
</comment>
<dbReference type="GO" id="GO:0016838">
    <property type="term" value="F:carbon-oxygen lyase activity, acting on phosphates"/>
    <property type="evidence" value="ECO:0007669"/>
    <property type="project" value="InterPro"/>
</dbReference>
<accession>A0A1Y2J1W2</accession>
<sequence>MKDFLSRVGYSNSTPWALPDEGLRAEMTAEVLSWNAGLSTQVVDAIVDTACTIAESGYSYMPPKHRRLAAYFTAYMVYVDDLGHRDLEALGHAIGRFVSRQPLEDPVLERLTRQFQDMYEYFPRLGADSINASTLEALVGMYTEFSQKDAIAPGAILFPGYLRVQTGVARSYAHFNFAKGWRDPADTFYLQLIPPLVHFINAVNDILSFYKEILIGETDNYVHQRAAAEQKEPLAVLRELVDETLDHIDTAEKLTSSDPELAALFRGHLMGYIEFHFRAKRYHLDDLKW</sequence>
<organism evidence="3 4">
    <name type="scientific">Trametes coccinea (strain BRFM310)</name>
    <name type="common">Pycnoporus coccineus</name>
    <dbReference type="NCBI Taxonomy" id="1353009"/>
    <lineage>
        <taxon>Eukaryota</taxon>
        <taxon>Fungi</taxon>
        <taxon>Dikarya</taxon>
        <taxon>Basidiomycota</taxon>
        <taxon>Agaricomycotina</taxon>
        <taxon>Agaricomycetes</taxon>
        <taxon>Polyporales</taxon>
        <taxon>Polyporaceae</taxon>
        <taxon>Trametes</taxon>
    </lineage>
</organism>
<evidence type="ECO:0000256" key="2">
    <source>
        <dbReference type="ARBA" id="ARBA00023239"/>
    </source>
</evidence>
<dbReference type="Proteomes" id="UP000193067">
    <property type="component" value="Unassembled WGS sequence"/>
</dbReference>
<dbReference type="Pfam" id="PF06330">
    <property type="entry name" value="TRI5"/>
    <property type="match status" value="1"/>
</dbReference>
<dbReference type="STRING" id="1353009.A0A1Y2J1W2"/>
<dbReference type="AlphaFoldDB" id="A0A1Y2J1W2"/>
<name>A0A1Y2J1W2_TRAC3</name>
<evidence type="ECO:0000256" key="1">
    <source>
        <dbReference type="ARBA" id="ARBA00007946"/>
    </source>
</evidence>
<dbReference type="OrthoDB" id="2998174at2759"/>
<protein>
    <submittedName>
        <fullName evidence="3">Terpenoid synthase</fullName>
    </submittedName>
</protein>
<keyword evidence="4" id="KW-1185">Reference proteome</keyword>
<proteinExistence type="inferred from homology"/>